<sequence>MLTKTRQATATGGMPAMSGHGHSRRDGSRFAYTRKEKRQFAELLLNRLPSTLVTKGQENKASFYAPVKSTFKSGFWLGKDDTISTNIEAVNYRNESREIYFAIDYEYLPFPESKLKDYFDVGMGMMSSSGCGGLIFHPPKDKAITYKLDIWEVSENGYILNIHPHL</sequence>
<dbReference type="AlphaFoldDB" id="A0A8E2J9M0"/>
<feature type="compositionally biased region" description="Polar residues" evidence="1">
    <location>
        <begin position="1"/>
        <end position="10"/>
    </location>
</feature>
<organism evidence="2 3">
    <name type="scientific">Lepidopterella palustris CBS 459.81</name>
    <dbReference type="NCBI Taxonomy" id="1314670"/>
    <lineage>
        <taxon>Eukaryota</taxon>
        <taxon>Fungi</taxon>
        <taxon>Dikarya</taxon>
        <taxon>Ascomycota</taxon>
        <taxon>Pezizomycotina</taxon>
        <taxon>Dothideomycetes</taxon>
        <taxon>Pleosporomycetidae</taxon>
        <taxon>Mytilinidiales</taxon>
        <taxon>Argynnaceae</taxon>
        <taxon>Lepidopterella</taxon>
    </lineage>
</organism>
<name>A0A8E2J9M0_9PEZI</name>
<protein>
    <submittedName>
        <fullName evidence="2">Uncharacterized protein</fullName>
    </submittedName>
</protein>
<keyword evidence="3" id="KW-1185">Reference proteome</keyword>
<proteinExistence type="predicted"/>
<dbReference type="Proteomes" id="UP000250266">
    <property type="component" value="Unassembled WGS sequence"/>
</dbReference>
<dbReference type="EMBL" id="KV745631">
    <property type="protein sequence ID" value="OCK73864.1"/>
    <property type="molecule type" value="Genomic_DNA"/>
</dbReference>
<feature type="region of interest" description="Disordered" evidence="1">
    <location>
        <begin position="1"/>
        <end position="27"/>
    </location>
</feature>
<evidence type="ECO:0000313" key="3">
    <source>
        <dbReference type="Proteomes" id="UP000250266"/>
    </source>
</evidence>
<gene>
    <name evidence="2" type="ORF">K432DRAFT_220984</name>
</gene>
<accession>A0A8E2J9M0</accession>
<dbReference type="OrthoDB" id="3903467at2759"/>
<reference evidence="2 3" key="1">
    <citation type="journal article" date="2016" name="Nat. Commun.">
        <title>Ectomycorrhizal ecology is imprinted in the genome of the dominant symbiotic fungus Cenococcum geophilum.</title>
        <authorList>
            <consortium name="DOE Joint Genome Institute"/>
            <person name="Peter M."/>
            <person name="Kohler A."/>
            <person name="Ohm R.A."/>
            <person name="Kuo A."/>
            <person name="Krutzmann J."/>
            <person name="Morin E."/>
            <person name="Arend M."/>
            <person name="Barry K.W."/>
            <person name="Binder M."/>
            <person name="Choi C."/>
            <person name="Clum A."/>
            <person name="Copeland A."/>
            <person name="Grisel N."/>
            <person name="Haridas S."/>
            <person name="Kipfer T."/>
            <person name="LaButti K."/>
            <person name="Lindquist E."/>
            <person name="Lipzen A."/>
            <person name="Maire R."/>
            <person name="Meier B."/>
            <person name="Mihaltcheva S."/>
            <person name="Molinier V."/>
            <person name="Murat C."/>
            <person name="Poggeler S."/>
            <person name="Quandt C.A."/>
            <person name="Sperisen C."/>
            <person name="Tritt A."/>
            <person name="Tisserant E."/>
            <person name="Crous P.W."/>
            <person name="Henrissat B."/>
            <person name="Nehls U."/>
            <person name="Egli S."/>
            <person name="Spatafora J.W."/>
            <person name="Grigoriev I.V."/>
            <person name="Martin F.M."/>
        </authorList>
    </citation>
    <scope>NUCLEOTIDE SEQUENCE [LARGE SCALE GENOMIC DNA]</scope>
    <source>
        <strain evidence="2 3">CBS 459.81</strain>
    </source>
</reference>
<evidence type="ECO:0000256" key="1">
    <source>
        <dbReference type="SAM" id="MobiDB-lite"/>
    </source>
</evidence>
<evidence type="ECO:0000313" key="2">
    <source>
        <dbReference type="EMBL" id="OCK73864.1"/>
    </source>
</evidence>